<protein>
    <submittedName>
        <fullName evidence="1">Uncharacterized protein</fullName>
    </submittedName>
</protein>
<dbReference type="EMBL" id="LAZR01025362">
    <property type="protein sequence ID" value="KKL72146.1"/>
    <property type="molecule type" value="Genomic_DNA"/>
</dbReference>
<accession>A0A0F9F113</accession>
<evidence type="ECO:0000313" key="1">
    <source>
        <dbReference type="EMBL" id="KKL72146.1"/>
    </source>
</evidence>
<sequence length="70" mass="7595">MLHANNGYYTRYVTVNSLSGQVITGVSTIIQKAINGTPTTIATGTTDGVGMVIFWLDPDDLHTFTFTKID</sequence>
<name>A0A0F9F113_9ZZZZ</name>
<proteinExistence type="predicted"/>
<reference evidence="1" key="1">
    <citation type="journal article" date="2015" name="Nature">
        <title>Complex archaea that bridge the gap between prokaryotes and eukaryotes.</title>
        <authorList>
            <person name="Spang A."/>
            <person name="Saw J.H."/>
            <person name="Jorgensen S.L."/>
            <person name="Zaremba-Niedzwiedzka K."/>
            <person name="Martijn J."/>
            <person name="Lind A.E."/>
            <person name="van Eijk R."/>
            <person name="Schleper C."/>
            <person name="Guy L."/>
            <person name="Ettema T.J."/>
        </authorList>
    </citation>
    <scope>NUCLEOTIDE SEQUENCE</scope>
</reference>
<organism evidence="1">
    <name type="scientific">marine sediment metagenome</name>
    <dbReference type="NCBI Taxonomy" id="412755"/>
    <lineage>
        <taxon>unclassified sequences</taxon>
        <taxon>metagenomes</taxon>
        <taxon>ecological metagenomes</taxon>
    </lineage>
</organism>
<comment type="caution">
    <text evidence="1">The sequence shown here is derived from an EMBL/GenBank/DDBJ whole genome shotgun (WGS) entry which is preliminary data.</text>
</comment>
<gene>
    <name evidence="1" type="ORF">LCGC14_2087820</name>
</gene>
<feature type="non-terminal residue" evidence="1">
    <location>
        <position position="70"/>
    </location>
</feature>
<dbReference type="AlphaFoldDB" id="A0A0F9F113"/>